<sequence>MQQDVLKYVHGLAQGEQRARRHLDAPATQVAVRELQRGRSLCGTGANSLAPFQQGRLSLPESVESPLHIGDVRGRRGRDFLEREGERMLKPVVEVMADLERDGTRRYCDPALVTHRTAHVTFFLKGLVRLGLLDFTLEPREDVGIFCAWKTGRERQRLTLDARRSNQRFRRPPSVDLISAEGLSSIEFDVGRGEEPDDELATSLAERLSVTAGVADVTDAFHRLRMPLFFRRCICFPAVRSGAVGLAGQAVEGVVLTGNEQVWPCPVASPMGFSWGLFSCQASGEELACAVPPLSSDSPLRGRGRPLALGCERGEALRHYIYVDNMGIVGAESERARSALDEVTEASAEKGLLVHGQAATPGAPEVLGVEIDGQLLQSRASGKRRLRARQAIAGLLQRGRCSESALEVVLGHVTFLAMARRPVLSFLHSCHAFAQKNYLVSARLCPSVVEELQVFAGLIVFLCSDWDVDPEFLEVPRVGWATEAARALPAVWETFAGHGQTLRAARAAGRSRLGAAAPSSSSSTGTASEGAAPPAGGRERVLWRRRKRRALAHVEEAWDMPSAGASLLEQKAAQHQARKQCQAELDRWRELANHGDLKLVSDESADGMLARYFERDFFPGEQAHRGAKLLAALMHAELGFGWCGSRRVPGAWRALKGLRRLAPGRSRRPEPLCLWAGRANEMASRGEPRMALFVLVSVSTYLRPSSLLALRPESFLAPKRPDGHWSLLAHPAERGVPDQIGGLDHSMLLDSRWLQFISPLLSTLSKQAEGKEAWGFAYYDYLRVFTECAKSL</sequence>
<gene>
    <name evidence="2" type="ORF">PCOR1329_LOCUS57747</name>
</gene>
<feature type="compositionally biased region" description="Low complexity" evidence="1">
    <location>
        <begin position="513"/>
        <end position="533"/>
    </location>
</feature>
<proteinExistence type="predicted"/>
<comment type="caution">
    <text evidence="2">The sequence shown here is derived from an EMBL/GenBank/DDBJ whole genome shotgun (WGS) entry which is preliminary data.</text>
</comment>
<dbReference type="EMBL" id="CAUYUJ010017148">
    <property type="protein sequence ID" value="CAK0872205.1"/>
    <property type="molecule type" value="Genomic_DNA"/>
</dbReference>
<protein>
    <submittedName>
        <fullName evidence="2">Uncharacterized protein</fullName>
    </submittedName>
</protein>
<name>A0ABN9VIW2_9DINO</name>
<dbReference type="Proteomes" id="UP001189429">
    <property type="component" value="Unassembled WGS sequence"/>
</dbReference>
<feature type="region of interest" description="Disordered" evidence="1">
    <location>
        <begin position="513"/>
        <end position="539"/>
    </location>
</feature>
<accession>A0ABN9VIW2</accession>
<evidence type="ECO:0000256" key="1">
    <source>
        <dbReference type="SAM" id="MobiDB-lite"/>
    </source>
</evidence>
<evidence type="ECO:0000313" key="2">
    <source>
        <dbReference type="EMBL" id="CAK0872205.1"/>
    </source>
</evidence>
<evidence type="ECO:0000313" key="3">
    <source>
        <dbReference type="Proteomes" id="UP001189429"/>
    </source>
</evidence>
<organism evidence="2 3">
    <name type="scientific">Prorocentrum cordatum</name>
    <dbReference type="NCBI Taxonomy" id="2364126"/>
    <lineage>
        <taxon>Eukaryota</taxon>
        <taxon>Sar</taxon>
        <taxon>Alveolata</taxon>
        <taxon>Dinophyceae</taxon>
        <taxon>Prorocentrales</taxon>
        <taxon>Prorocentraceae</taxon>
        <taxon>Prorocentrum</taxon>
    </lineage>
</organism>
<keyword evidence="3" id="KW-1185">Reference proteome</keyword>
<reference evidence="2" key="1">
    <citation type="submission" date="2023-10" db="EMBL/GenBank/DDBJ databases">
        <authorList>
            <person name="Chen Y."/>
            <person name="Shah S."/>
            <person name="Dougan E. K."/>
            <person name="Thang M."/>
            <person name="Chan C."/>
        </authorList>
    </citation>
    <scope>NUCLEOTIDE SEQUENCE [LARGE SCALE GENOMIC DNA]</scope>
</reference>
<feature type="non-terminal residue" evidence="2">
    <location>
        <position position="792"/>
    </location>
</feature>